<dbReference type="Proteomes" id="UP001592531">
    <property type="component" value="Unassembled WGS sequence"/>
</dbReference>
<dbReference type="RefSeq" id="WP_380537510.1">
    <property type="nucleotide sequence ID" value="NZ_JBHFAB010000013.1"/>
</dbReference>
<evidence type="ECO:0000259" key="2">
    <source>
        <dbReference type="Pfam" id="PF22559"/>
    </source>
</evidence>
<evidence type="ECO:0000313" key="3">
    <source>
        <dbReference type="EMBL" id="MFC1418714.1"/>
    </source>
</evidence>
<accession>A0ABV6VY78</accession>
<protein>
    <recommendedName>
        <fullName evidence="5">N-acetyltransferase domain-containing protein</fullName>
    </recommendedName>
</protein>
<feature type="domain" description="GNAT-like N-terminal" evidence="1">
    <location>
        <begin position="2"/>
        <end position="269"/>
    </location>
</feature>
<evidence type="ECO:0000313" key="4">
    <source>
        <dbReference type="Proteomes" id="UP001592531"/>
    </source>
</evidence>
<evidence type="ECO:0000259" key="1">
    <source>
        <dbReference type="Pfam" id="PF22555"/>
    </source>
</evidence>
<organism evidence="3 4">
    <name type="scientific">Streptacidiphilus cavernicola</name>
    <dbReference type="NCBI Taxonomy" id="3342716"/>
    <lineage>
        <taxon>Bacteria</taxon>
        <taxon>Bacillati</taxon>
        <taxon>Actinomycetota</taxon>
        <taxon>Actinomycetes</taxon>
        <taxon>Kitasatosporales</taxon>
        <taxon>Streptomycetaceae</taxon>
        <taxon>Streptacidiphilus</taxon>
    </lineage>
</organism>
<gene>
    <name evidence="3" type="ORF">ACEZDE_19055</name>
</gene>
<dbReference type="EMBL" id="JBHFAB010000013">
    <property type="protein sequence ID" value="MFC1418714.1"/>
    <property type="molecule type" value="Genomic_DNA"/>
</dbReference>
<sequence length="447" mass="49887">MFQGTIPPEMRAIVHEHARHWPAGSDVYVGCSGNLTIERTLDGMGHRLHSNDVNPYSCALGWRYSGQEVPFTVKDASRELLGWLDPYLSTPSGALAVLMLGTRFLDFVGKPLPYHQRMVAAYRAQFDRMHAETVGKLDAVTLKLDSFYAGDVLDHLRGAPPNAPVASFPPFWAAGYETMFRGITTHFDWPEPEYPMLDDEGKEEIIRLVADRPHWLLGLHFKHADLEPYRVGYVRLTPRAMPIWVYAHPGTSRYIGPSTKTEPVLMPKIRAREQVTGPLTLHPLTAGQFASLRAQFLDPRIAPGTPSLAVAVASQGRIIGSFAFLPPKFEADTAYLMSDFPVAWSAHKRLSKLIVMAALSDEARTLLQRAMNRRLNHVTTTAFSDNPVSQKYGRGVPGMKLTKRAPCEDGQHTWQLQYGAPLGQWTLAQGLELWLRKHAGVMNGVMN</sequence>
<proteinExistence type="predicted"/>
<dbReference type="Pfam" id="PF22555">
    <property type="entry name" value="DAM-like-phage1"/>
    <property type="match status" value="1"/>
</dbReference>
<keyword evidence="4" id="KW-1185">Reference proteome</keyword>
<feature type="domain" description="GNAT-like C-terminal" evidence="2">
    <location>
        <begin position="279"/>
        <end position="438"/>
    </location>
</feature>
<reference evidence="3 4" key="1">
    <citation type="submission" date="2024-09" db="EMBL/GenBank/DDBJ databases">
        <authorList>
            <person name="Lee S.D."/>
        </authorList>
    </citation>
    <scope>NUCLEOTIDE SEQUENCE [LARGE SCALE GENOMIC DNA]</scope>
    <source>
        <strain evidence="3 4">N8-3</strain>
    </source>
</reference>
<dbReference type="InterPro" id="IPR054341">
    <property type="entry name" value="GNAT-like_N"/>
</dbReference>
<dbReference type="InterPro" id="IPR054340">
    <property type="entry name" value="GNAT-like_C_phage-like"/>
</dbReference>
<dbReference type="Pfam" id="PF22559">
    <property type="entry name" value="GNAT-phage-like"/>
    <property type="match status" value="1"/>
</dbReference>
<name>A0ABV6VY78_9ACTN</name>
<evidence type="ECO:0008006" key="5">
    <source>
        <dbReference type="Google" id="ProtNLM"/>
    </source>
</evidence>
<comment type="caution">
    <text evidence="3">The sequence shown here is derived from an EMBL/GenBank/DDBJ whole genome shotgun (WGS) entry which is preliminary data.</text>
</comment>